<dbReference type="RefSeq" id="WP_379011581.1">
    <property type="nucleotide sequence ID" value="NZ_JBHSDC010000002.1"/>
</dbReference>
<dbReference type="PANTHER" id="PTHR34218">
    <property type="entry name" value="PEPTIDASE S45 PENICILLIN AMIDASE"/>
    <property type="match status" value="1"/>
</dbReference>
<dbReference type="Gene3D" id="3.60.20.10">
    <property type="entry name" value="Glutamine Phosphoribosylpyrophosphate, subunit 1, domain 1"/>
    <property type="match status" value="1"/>
</dbReference>
<dbReference type="EMBL" id="JBHSDC010000002">
    <property type="protein sequence ID" value="MFC4230433.1"/>
    <property type="molecule type" value="Genomic_DNA"/>
</dbReference>
<dbReference type="Gene3D" id="2.30.120.10">
    <property type="match status" value="1"/>
</dbReference>
<reference evidence="5" key="1">
    <citation type="journal article" date="2019" name="Int. J. Syst. Evol. Microbiol.">
        <title>The Global Catalogue of Microorganisms (GCM) 10K type strain sequencing project: providing services to taxonomists for standard genome sequencing and annotation.</title>
        <authorList>
            <consortium name="The Broad Institute Genomics Platform"/>
            <consortium name="The Broad Institute Genome Sequencing Center for Infectious Disease"/>
            <person name="Wu L."/>
            <person name="Ma J."/>
        </authorList>
    </citation>
    <scope>NUCLEOTIDE SEQUENCE [LARGE SCALE GENOMIC DNA]</scope>
    <source>
        <strain evidence="5">CECT 8010</strain>
    </source>
</reference>
<keyword evidence="2" id="KW-0378">Hydrolase</keyword>
<dbReference type="PIRSF" id="PIRSF001227">
    <property type="entry name" value="Pen_acylase"/>
    <property type="match status" value="1"/>
</dbReference>
<dbReference type="Pfam" id="PF01804">
    <property type="entry name" value="Penicil_amidase"/>
    <property type="match status" value="1"/>
</dbReference>
<gene>
    <name evidence="4" type="ORF">ACFOW1_00920</name>
</gene>
<proteinExistence type="inferred from homology"/>
<dbReference type="PANTHER" id="PTHR34218:SF4">
    <property type="entry name" value="ACYL-HOMOSERINE LACTONE ACYLASE QUIP"/>
    <property type="match status" value="1"/>
</dbReference>
<evidence type="ECO:0000313" key="5">
    <source>
        <dbReference type="Proteomes" id="UP001595906"/>
    </source>
</evidence>
<evidence type="ECO:0000256" key="1">
    <source>
        <dbReference type="ARBA" id="ARBA00006586"/>
    </source>
</evidence>
<comment type="similarity">
    <text evidence="1">Belongs to the peptidase S45 family.</text>
</comment>
<accession>A0ABV8PRE4</accession>
<dbReference type="Gene3D" id="1.10.1400.10">
    <property type="match status" value="1"/>
</dbReference>
<dbReference type="CDD" id="cd03747">
    <property type="entry name" value="Ntn_PGA_like"/>
    <property type="match status" value="1"/>
</dbReference>
<keyword evidence="3" id="KW-0865">Zymogen</keyword>
<dbReference type="SUPFAM" id="SSF56235">
    <property type="entry name" value="N-terminal nucleophile aminohydrolases (Ntn hydrolases)"/>
    <property type="match status" value="1"/>
</dbReference>
<sequence>MRYIPFTISALVTFFFVTILNVQLPLGKTKSPRLGYFLSPQTGFWQNAEPTNVSFNDNINIEGIKNTTEVYFDDRLVPHIYADNDADAYFVQGFLHAKFRLWQMEFQTYIAAGRLSEITDESKLPTDKYLRRLGLLYGAENSLKAMEADAETKTMMDAYTAGINSYINQLKPTDIPFEYKLMNYKPEPWTNLKSALFLKLMSFDLAGGGEDDFLHTNTKNFFGIETYRQLFPDAMDSLDPIVPKGTTFQKPSINVKLPASYDSLYIGHSDSFKVNLPVVPDKDNGSNNWAVAGSKTKSGRPILCNDPHLGLNLPSLWYEVQITTPSHSTYGASFPGSPAVIIGFNDNCAWGVTNAGRDVKDFYEIQFKDSTMQDYWFNGAWKKTEFRKEIIKVKGKTDDVETIAMTVFGPVMYDKHYPAINKTDKCYAVKWKAHDASNELRTFYKLDRAKNYQDYIDAISTYQCPGQNFVFASKTGDIAIRQQGAFVAKWPHQGEFVMPGTDSSYLWQGTIPNAENPQMYNPARGFVSSANQMAVDRTYPYYLGEAGNFPIYRGLIINKKLAAMQNITVGDMQLMQTNNDNMLAQEAIPVMLPLINVSKLSPEEKQYFDLVTSWDLKNTPESKAATIFKNWWDTTMTLVYNDEYALSTLPLRRPYESTLLEALIKGKGNYAFADNINTPNVKETMADVALDAFKRVVKLAVTLDKDNMLVWGNFKDTKVAHFTKIDALSRLHVINGGGSYSINATKPDHGPSWRMIVHLTDTIEAYGLYPGGQSGNLGSKYYDTFIDYWAAGKYYPLLFIKKVEVATNNRVKWHMTFSNA</sequence>
<comment type="caution">
    <text evidence="4">The sequence shown here is derived from an EMBL/GenBank/DDBJ whole genome shotgun (WGS) entry which is preliminary data.</text>
</comment>
<dbReference type="InterPro" id="IPR043146">
    <property type="entry name" value="Penicillin_amidase_N_B-knob"/>
</dbReference>
<organism evidence="4 5">
    <name type="scientific">Parasediminibacterium paludis</name>
    <dbReference type="NCBI Taxonomy" id="908966"/>
    <lineage>
        <taxon>Bacteria</taxon>
        <taxon>Pseudomonadati</taxon>
        <taxon>Bacteroidota</taxon>
        <taxon>Chitinophagia</taxon>
        <taxon>Chitinophagales</taxon>
        <taxon>Chitinophagaceae</taxon>
        <taxon>Parasediminibacterium</taxon>
    </lineage>
</organism>
<dbReference type="InterPro" id="IPR014395">
    <property type="entry name" value="Pen/GL7ACA/AHL_acylase"/>
</dbReference>
<protein>
    <submittedName>
        <fullName evidence="4">Penicillin acylase family protein</fullName>
    </submittedName>
</protein>
<evidence type="ECO:0000256" key="2">
    <source>
        <dbReference type="ARBA" id="ARBA00022801"/>
    </source>
</evidence>
<dbReference type="InterPro" id="IPR029055">
    <property type="entry name" value="Ntn_hydrolases_N"/>
</dbReference>
<dbReference type="InterPro" id="IPR002692">
    <property type="entry name" value="S45"/>
</dbReference>
<evidence type="ECO:0000256" key="3">
    <source>
        <dbReference type="ARBA" id="ARBA00023145"/>
    </source>
</evidence>
<dbReference type="Proteomes" id="UP001595906">
    <property type="component" value="Unassembled WGS sequence"/>
</dbReference>
<name>A0ABV8PRE4_9BACT</name>
<evidence type="ECO:0000313" key="4">
    <source>
        <dbReference type="EMBL" id="MFC4230433.1"/>
    </source>
</evidence>
<dbReference type="InterPro" id="IPR023343">
    <property type="entry name" value="Penicillin_amidase_dom1"/>
</dbReference>
<keyword evidence="5" id="KW-1185">Reference proteome</keyword>
<dbReference type="Gene3D" id="1.10.439.10">
    <property type="entry name" value="Penicillin Amidohydrolase, domain 1"/>
    <property type="match status" value="1"/>
</dbReference>
<dbReference type="InterPro" id="IPR043147">
    <property type="entry name" value="Penicillin_amidase_A-knob"/>
</dbReference>